<protein>
    <submittedName>
        <fullName evidence="1">Uncharacterized protein</fullName>
    </submittedName>
</protein>
<evidence type="ECO:0000313" key="2">
    <source>
        <dbReference type="Proteomes" id="UP001159363"/>
    </source>
</evidence>
<dbReference type="EMBL" id="JARBHB010000002">
    <property type="protein sequence ID" value="KAJ8892091.1"/>
    <property type="molecule type" value="Genomic_DNA"/>
</dbReference>
<sequence length="603" mass="66214">MQFKFTSNNTQRIDVPILPHCSSPYDKIPNVGEAADCTVNASSTRQQHGGIGQQHVRMFTNQRVLTHLPASSPTLPIENLIQHVASYHLPLTQTLVGSTSAQLTSSSCYLAALQVCVDVAGVVVYCGAGALRGCATCGADAHKLTTRRRGCVSVPRSQNKSTSPDPALARNVLWTPSEPERLILISFDEMRLFLLTQGLFLYTLPLMPSLYLTPGELSPDTFPTGRNLQFDELSPALLRLSPGPAVSGLADSLLLGEEEHLTAPQFGTEEQARAPGYMLSEDVRAPTRRQPHSPYRLFTPMRVIEVNMERRRNEEVRETGEPREKPTNGIVRHYSHMRKSGGPPAGHRGPTCRGVLINLVQVKWAWLPRDKPAVVCDGCGLSRGVVARRPTSAPGSGCKVAALLSRRWRRGGVNLGGRDHRVVVTLVQPASELQQNQDVWKRCKQCFQQVGGRNGFLADGGPAGGRKTARGGAGAYGCVNLVTKPRIDYSRTFLMGTCAASRPAIATIGGDRLPSIISLPRSSFRLLAAPWITTWYRLFKLSMKQDIFTNQEKAQCVQTPMRRCSVLLKNDIWAILKQVTANNCNVSRITGDVMCHQRKIMIQ</sequence>
<name>A0ABQ9I611_9NEOP</name>
<gene>
    <name evidence="1" type="ORF">PR048_004669</name>
</gene>
<keyword evidence="2" id="KW-1185">Reference proteome</keyword>
<accession>A0ABQ9I611</accession>
<proteinExistence type="predicted"/>
<dbReference type="Proteomes" id="UP001159363">
    <property type="component" value="Chromosome 2"/>
</dbReference>
<comment type="caution">
    <text evidence="1">The sequence shown here is derived from an EMBL/GenBank/DDBJ whole genome shotgun (WGS) entry which is preliminary data.</text>
</comment>
<organism evidence="1 2">
    <name type="scientific">Dryococelus australis</name>
    <dbReference type="NCBI Taxonomy" id="614101"/>
    <lineage>
        <taxon>Eukaryota</taxon>
        <taxon>Metazoa</taxon>
        <taxon>Ecdysozoa</taxon>
        <taxon>Arthropoda</taxon>
        <taxon>Hexapoda</taxon>
        <taxon>Insecta</taxon>
        <taxon>Pterygota</taxon>
        <taxon>Neoptera</taxon>
        <taxon>Polyneoptera</taxon>
        <taxon>Phasmatodea</taxon>
        <taxon>Verophasmatodea</taxon>
        <taxon>Anareolatae</taxon>
        <taxon>Phasmatidae</taxon>
        <taxon>Eurycanthinae</taxon>
        <taxon>Dryococelus</taxon>
    </lineage>
</organism>
<evidence type="ECO:0000313" key="1">
    <source>
        <dbReference type="EMBL" id="KAJ8892091.1"/>
    </source>
</evidence>
<reference evidence="1 2" key="1">
    <citation type="submission" date="2023-02" db="EMBL/GenBank/DDBJ databases">
        <title>LHISI_Scaffold_Assembly.</title>
        <authorList>
            <person name="Stuart O.P."/>
            <person name="Cleave R."/>
            <person name="Magrath M.J.L."/>
            <person name="Mikheyev A.S."/>
        </authorList>
    </citation>
    <scope>NUCLEOTIDE SEQUENCE [LARGE SCALE GENOMIC DNA]</scope>
    <source>
        <strain evidence="1">Daus_M_001</strain>
        <tissue evidence="1">Leg muscle</tissue>
    </source>
</reference>